<keyword evidence="3" id="KW-1185">Reference proteome</keyword>
<dbReference type="AlphaFoldDB" id="A0A1L0D4V0"/>
<accession>A0A1L0D4V0</accession>
<evidence type="ECO:0000313" key="2">
    <source>
        <dbReference type="EMBL" id="SGZ51016.1"/>
    </source>
</evidence>
<protein>
    <submittedName>
        <fullName evidence="2">CIC11C00000005282</fullName>
    </submittedName>
</protein>
<feature type="region of interest" description="Disordered" evidence="1">
    <location>
        <begin position="1"/>
        <end position="24"/>
    </location>
</feature>
<sequence length="68" mass="7619">MERNSLEVDTAAAVDTTDSKGGNRDFGMDSWVGESFFGLHKHGFNINILNSLFPEQEERTMKRSLNAV</sequence>
<organism evidence="2 3">
    <name type="scientific">Sungouiella intermedia</name>
    <dbReference type="NCBI Taxonomy" id="45354"/>
    <lineage>
        <taxon>Eukaryota</taxon>
        <taxon>Fungi</taxon>
        <taxon>Dikarya</taxon>
        <taxon>Ascomycota</taxon>
        <taxon>Saccharomycotina</taxon>
        <taxon>Pichiomycetes</taxon>
        <taxon>Metschnikowiaceae</taxon>
        <taxon>Sungouiella</taxon>
    </lineage>
</organism>
<gene>
    <name evidence="2" type="ORF">SAMEA4029010_CIC11G00000005282</name>
</gene>
<dbReference type="EMBL" id="LT635757">
    <property type="protein sequence ID" value="SGZ51016.1"/>
    <property type="molecule type" value="Genomic_DNA"/>
</dbReference>
<dbReference type="Proteomes" id="UP000182334">
    <property type="component" value="Chromosome II"/>
</dbReference>
<name>A0A1L0D4V0_9ASCO</name>
<evidence type="ECO:0000256" key="1">
    <source>
        <dbReference type="SAM" id="MobiDB-lite"/>
    </source>
</evidence>
<evidence type="ECO:0000313" key="3">
    <source>
        <dbReference type="Proteomes" id="UP000182334"/>
    </source>
</evidence>
<reference evidence="2 3" key="1">
    <citation type="submission" date="2016-10" db="EMBL/GenBank/DDBJ databases">
        <authorList>
            <person name="de Groot N.N."/>
        </authorList>
    </citation>
    <scope>NUCLEOTIDE SEQUENCE [LARGE SCALE GENOMIC DNA]</scope>
    <source>
        <strain evidence="2 3">CBS 141442</strain>
    </source>
</reference>
<proteinExistence type="predicted"/>